<reference evidence="1 2" key="1">
    <citation type="submission" date="2019-01" db="EMBL/GenBank/DDBJ databases">
        <title>Lujinxingia litoralis gen. nov., sp. nov. and Lujinxingia sediminis gen. nov., sp. nov., new members in the order Bradymonadales, isolated from coastal sediment.</title>
        <authorList>
            <person name="Li C.-M."/>
        </authorList>
    </citation>
    <scope>NUCLEOTIDE SEQUENCE [LARGE SCALE GENOMIC DNA]</scope>
    <source>
        <strain evidence="1 2">SEH01</strain>
    </source>
</reference>
<sequence>MPTLVKVFARNGSGTSARYVCQRSDVISGEEEGIEICDHKLLAELILSSGHYVMTEIDLGGGEILAEDLLIEIKSPNPETKKDNLDALPEFDEETKEIRIRGNT</sequence>
<dbReference type="EMBL" id="SADD01000001">
    <property type="protein sequence ID" value="RVU48204.1"/>
    <property type="molecule type" value="Genomic_DNA"/>
</dbReference>
<comment type="caution">
    <text evidence="1">The sequence shown here is derived from an EMBL/GenBank/DDBJ whole genome shotgun (WGS) entry which is preliminary data.</text>
</comment>
<evidence type="ECO:0000313" key="1">
    <source>
        <dbReference type="EMBL" id="RVU48204.1"/>
    </source>
</evidence>
<accession>A0ABY0CWW6</accession>
<name>A0ABY0CWW6_9DELT</name>
<organism evidence="1 2">
    <name type="scientific">Lujinxingia sediminis</name>
    <dbReference type="NCBI Taxonomy" id="2480984"/>
    <lineage>
        <taxon>Bacteria</taxon>
        <taxon>Deltaproteobacteria</taxon>
        <taxon>Bradymonadales</taxon>
        <taxon>Lujinxingiaceae</taxon>
        <taxon>Lujinxingia</taxon>
    </lineage>
</organism>
<keyword evidence="2" id="KW-1185">Reference proteome</keyword>
<gene>
    <name evidence="1" type="ORF">EA187_01840</name>
</gene>
<dbReference type="RefSeq" id="WP_127778986.1">
    <property type="nucleotide sequence ID" value="NZ_SADD01000001.1"/>
</dbReference>
<dbReference type="Proteomes" id="UP000282926">
    <property type="component" value="Unassembled WGS sequence"/>
</dbReference>
<evidence type="ECO:0000313" key="2">
    <source>
        <dbReference type="Proteomes" id="UP000282926"/>
    </source>
</evidence>
<protein>
    <submittedName>
        <fullName evidence="1">Uncharacterized protein</fullName>
    </submittedName>
</protein>
<proteinExistence type="predicted"/>